<feature type="region of interest" description="Disordered" evidence="1">
    <location>
        <begin position="50"/>
        <end position="80"/>
    </location>
</feature>
<gene>
    <name evidence="2" type="ORF">GALL_418380</name>
</gene>
<organism evidence="2">
    <name type="scientific">mine drainage metagenome</name>
    <dbReference type="NCBI Taxonomy" id="410659"/>
    <lineage>
        <taxon>unclassified sequences</taxon>
        <taxon>metagenomes</taxon>
        <taxon>ecological metagenomes</taxon>
    </lineage>
</organism>
<accession>A0A1J5PYC2</accession>
<feature type="compositionally biased region" description="Basic and acidic residues" evidence="1">
    <location>
        <begin position="9"/>
        <end position="29"/>
    </location>
</feature>
<dbReference type="EMBL" id="MLJW01001856">
    <property type="protein sequence ID" value="OIQ76481.1"/>
    <property type="molecule type" value="Genomic_DNA"/>
</dbReference>
<feature type="region of interest" description="Disordered" evidence="1">
    <location>
        <begin position="1"/>
        <end position="29"/>
    </location>
</feature>
<dbReference type="AlphaFoldDB" id="A0A1J5PYC2"/>
<comment type="caution">
    <text evidence="2">The sequence shown here is derived from an EMBL/GenBank/DDBJ whole genome shotgun (WGS) entry which is preliminary data.</text>
</comment>
<evidence type="ECO:0000256" key="1">
    <source>
        <dbReference type="SAM" id="MobiDB-lite"/>
    </source>
</evidence>
<reference evidence="2" key="1">
    <citation type="submission" date="2016-10" db="EMBL/GenBank/DDBJ databases">
        <title>Sequence of Gallionella enrichment culture.</title>
        <authorList>
            <person name="Poehlein A."/>
            <person name="Muehling M."/>
            <person name="Daniel R."/>
        </authorList>
    </citation>
    <scope>NUCLEOTIDE SEQUENCE</scope>
</reference>
<feature type="compositionally biased region" description="Basic and acidic residues" evidence="1">
    <location>
        <begin position="50"/>
        <end position="64"/>
    </location>
</feature>
<feature type="compositionally biased region" description="Basic and acidic residues" evidence="1">
    <location>
        <begin position="71"/>
        <end position="80"/>
    </location>
</feature>
<proteinExistence type="predicted"/>
<evidence type="ECO:0000313" key="2">
    <source>
        <dbReference type="EMBL" id="OIQ76481.1"/>
    </source>
</evidence>
<protein>
    <submittedName>
        <fullName evidence="2">Uncharacterized protein</fullName>
    </submittedName>
</protein>
<name>A0A1J5PYC2_9ZZZZ</name>
<sequence>MGEVLRLPGDGRDDGWGGVADRGDRDPGAEVDERVAVDVLDHAAAGALDVDRQARGDAGGDGRRTTCGQGDRPRSGYRRHDLPALRQVCGDQGGQHGFLRHGATVVRNALDVETSATVFVAM</sequence>